<gene>
    <name evidence="2" type="ORF">H4P12_11855</name>
</gene>
<evidence type="ECO:0000313" key="3">
    <source>
        <dbReference type="Proteomes" id="UP000608594"/>
    </source>
</evidence>
<feature type="transmembrane region" description="Helical" evidence="1">
    <location>
        <begin position="37"/>
        <end position="56"/>
    </location>
</feature>
<evidence type="ECO:0000256" key="1">
    <source>
        <dbReference type="SAM" id="Phobius"/>
    </source>
</evidence>
<comment type="caution">
    <text evidence="2">The sequence shown here is derived from an EMBL/GenBank/DDBJ whole genome shotgun (WGS) entry which is preliminary data.</text>
</comment>
<dbReference type="GO" id="GO:0016788">
    <property type="term" value="F:hydrolase activity, acting on ester bonds"/>
    <property type="evidence" value="ECO:0007669"/>
    <property type="project" value="UniProtKB-ARBA"/>
</dbReference>
<keyword evidence="1" id="KW-0472">Membrane</keyword>
<keyword evidence="1" id="KW-0812">Transmembrane</keyword>
<dbReference type="RefSeq" id="WP_187793871.1">
    <property type="nucleotide sequence ID" value="NZ_JACOQL010000003.1"/>
</dbReference>
<sequence>MRAVRSGVAPRDFWADDALTDGLLDLWFDDGTHTSKYGSYLSALTFIGTLTGLAILTRFSKRSRKTA</sequence>
<reference evidence="2" key="1">
    <citation type="submission" date="2020-08" db="EMBL/GenBank/DDBJ databases">
        <title>Paracoccus amoyensis sp. nov., isolated from the surface seawater at coast of Xiamen, Fujian.</title>
        <authorList>
            <person name="Lyu L."/>
        </authorList>
    </citation>
    <scope>NUCLEOTIDE SEQUENCE</scope>
    <source>
        <strain evidence="2">11-3</strain>
    </source>
</reference>
<dbReference type="Gene3D" id="3.40.50.1110">
    <property type="entry name" value="SGNH hydrolase"/>
    <property type="match status" value="1"/>
</dbReference>
<evidence type="ECO:0000313" key="2">
    <source>
        <dbReference type="EMBL" id="MBC9247388.1"/>
    </source>
</evidence>
<dbReference type="Proteomes" id="UP000608594">
    <property type="component" value="Unassembled WGS sequence"/>
</dbReference>
<accession>A0A926JDU0</accession>
<keyword evidence="3" id="KW-1185">Reference proteome</keyword>
<organism evidence="2 3">
    <name type="scientific">Paracoccus amoyensis</name>
    <dbReference type="NCBI Taxonomy" id="2760093"/>
    <lineage>
        <taxon>Bacteria</taxon>
        <taxon>Pseudomonadati</taxon>
        <taxon>Pseudomonadota</taxon>
        <taxon>Alphaproteobacteria</taxon>
        <taxon>Rhodobacterales</taxon>
        <taxon>Paracoccaceae</taxon>
        <taxon>Paracoccus</taxon>
    </lineage>
</organism>
<protein>
    <submittedName>
        <fullName evidence="2">Uncharacterized protein</fullName>
    </submittedName>
</protein>
<dbReference type="InterPro" id="IPR036514">
    <property type="entry name" value="SGNH_hydro_sf"/>
</dbReference>
<keyword evidence="1" id="KW-1133">Transmembrane helix</keyword>
<dbReference type="AlphaFoldDB" id="A0A926JDU0"/>
<proteinExistence type="predicted"/>
<dbReference type="EMBL" id="JACOQL010000003">
    <property type="protein sequence ID" value="MBC9247388.1"/>
    <property type="molecule type" value="Genomic_DNA"/>
</dbReference>
<name>A0A926JDU0_9RHOB</name>